<dbReference type="PANTHER" id="PTHR37422">
    <property type="entry name" value="TEICHURONIC ACID BIOSYNTHESIS PROTEIN TUAE"/>
    <property type="match status" value="1"/>
</dbReference>
<dbReference type="EMBL" id="VLJN01000021">
    <property type="protein sequence ID" value="TWG84248.1"/>
    <property type="molecule type" value="Genomic_DNA"/>
</dbReference>
<dbReference type="AlphaFoldDB" id="A0A562BGH7"/>
<sequence length="607" mass="66162">MSNLREGIALNVLAGAICIPLLVSRHTLPLSTFYGEWTSALAFLLATMAVALLAPGAAPASIHASAAAAGIPRVAAFPLWLVATGLAVAATGAPDLTGSRTMTLASLVLAAVVMWAGYRLRIRWCADRVLTALAVGWLIAGLLGSLAQWVQVFHLEGRSWNLVSEYFYEVHRRLWGNLNQPNHQATVHGLALAASVWLASRGVLRVAPWLMAVLVLESGIVLSGSRTGVLHVGLAALYALIAAWLASGARGHGNPMRRPAGLVFAAVALIGILALLQPAIRAAGQAFDWQLFDTMAQLQAADQISGRRALWLHAWQMFLANPWLGVGWGEFGWAQFQQLDRLGLTVEMSLHAHNAVLDLLAKTGLVGTVGVVAILSAWFWRVVRVRLLDGDAAERIRTATALTWLAMLCAHSMLEYPLHYLYFFLPFCLLLAWLDPAGLLPGPRRVGMPWLARGVAAVLVVAASVGALVTLWQDYRRVEARQYAGRDRFDALPLPRFWFRAHASAHRAEMAEPTAANAGYWLPRHVAAVHLLPTPSMIARSAWLLALTGREQQARLWMERLRYYYSGDEAAQFAILVRNCEAQAVAGRPAEFCAWAGTQSGRTRPRR</sequence>
<evidence type="ECO:0000256" key="4">
    <source>
        <dbReference type="ARBA" id="ARBA00023136"/>
    </source>
</evidence>
<dbReference type="InterPro" id="IPR007016">
    <property type="entry name" value="O-antigen_ligase-rel_domated"/>
</dbReference>
<dbReference type="InterPro" id="IPR051533">
    <property type="entry name" value="WaaL-like"/>
</dbReference>
<dbReference type="GO" id="GO:0016874">
    <property type="term" value="F:ligase activity"/>
    <property type="evidence" value="ECO:0007669"/>
    <property type="project" value="UniProtKB-KW"/>
</dbReference>
<feature type="domain" description="O-antigen ligase-related" evidence="6">
    <location>
        <begin position="213"/>
        <end position="371"/>
    </location>
</feature>
<feature type="transmembrane region" description="Helical" evidence="5">
    <location>
        <begin position="99"/>
        <end position="118"/>
    </location>
</feature>
<comment type="caution">
    <text evidence="9">The sequence shown here is derived from an EMBL/GenBank/DDBJ whole genome shotgun (WGS) entry which is preliminary data.</text>
</comment>
<evidence type="ECO:0000313" key="10">
    <source>
        <dbReference type="Proteomes" id="UP000318141"/>
    </source>
</evidence>
<protein>
    <submittedName>
        <fullName evidence="9">O-antigen ligase</fullName>
    </submittedName>
</protein>
<keyword evidence="10" id="KW-1185">Reference proteome</keyword>
<feature type="transmembrane region" description="Helical" evidence="5">
    <location>
        <begin position="420"/>
        <end position="438"/>
    </location>
</feature>
<keyword evidence="4 5" id="KW-0472">Membrane</keyword>
<feature type="transmembrane region" description="Helical" evidence="5">
    <location>
        <begin position="40"/>
        <end position="62"/>
    </location>
</feature>
<dbReference type="OrthoDB" id="4448at2"/>
<evidence type="ECO:0000313" key="9">
    <source>
        <dbReference type="EMBL" id="TWG84248.1"/>
    </source>
</evidence>
<feature type="transmembrane region" description="Helical" evidence="5">
    <location>
        <begin position="364"/>
        <end position="383"/>
    </location>
</feature>
<dbReference type="InterPro" id="IPR021797">
    <property type="entry name" value="Wzy_C_2"/>
</dbReference>
<accession>A0A562BGH7</accession>
<feature type="transmembrane region" description="Helical" evidence="5">
    <location>
        <begin position="130"/>
        <end position="150"/>
    </location>
</feature>
<feature type="domain" description="Virulence factor membrane-bound polymerase C-terminal" evidence="7">
    <location>
        <begin position="401"/>
        <end position="572"/>
    </location>
</feature>
<gene>
    <name evidence="9" type="ORF">L602_002800000470</name>
</gene>
<evidence type="ECO:0000259" key="7">
    <source>
        <dbReference type="Pfam" id="PF11846"/>
    </source>
</evidence>
<proteinExistence type="predicted"/>
<evidence type="ECO:0000256" key="3">
    <source>
        <dbReference type="ARBA" id="ARBA00022989"/>
    </source>
</evidence>
<dbReference type="Pfam" id="PF11846">
    <property type="entry name" value="Wzy_C_2"/>
    <property type="match status" value="1"/>
</dbReference>
<dbReference type="Pfam" id="PF04932">
    <property type="entry name" value="Wzy_C"/>
    <property type="match status" value="1"/>
</dbReference>
<reference evidence="9 10" key="1">
    <citation type="submission" date="2019-07" db="EMBL/GenBank/DDBJ databases">
        <title>Genome sequencing of lignin-degrading bacterial isolates.</title>
        <authorList>
            <person name="Gladden J."/>
        </authorList>
    </citation>
    <scope>NUCLEOTIDE SEQUENCE [LARGE SCALE GENOMIC DNA]</scope>
    <source>
        <strain evidence="9 10">J11</strain>
    </source>
</reference>
<organism evidence="9 10">
    <name type="scientific">Cupriavidus gilardii J11</name>
    <dbReference type="NCBI Taxonomy" id="936133"/>
    <lineage>
        <taxon>Bacteria</taxon>
        <taxon>Pseudomonadati</taxon>
        <taxon>Pseudomonadota</taxon>
        <taxon>Betaproteobacteria</taxon>
        <taxon>Burkholderiales</taxon>
        <taxon>Burkholderiaceae</taxon>
        <taxon>Cupriavidus</taxon>
    </lineage>
</organism>
<feature type="transmembrane region" description="Helical" evidence="5">
    <location>
        <begin position="229"/>
        <end position="247"/>
    </location>
</feature>
<feature type="transmembrane region" description="Helical" evidence="5">
    <location>
        <begin position="7"/>
        <end position="28"/>
    </location>
</feature>
<evidence type="ECO:0000259" key="8">
    <source>
        <dbReference type="Pfam" id="PF15864"/>
    </source>
</evidence>
<keyword evidence="2 5" id="KW-0812">Transmembrane</keyword>
<dbReference type="PANTHER" id="PTHR37422:SF13">
    <property type="entry name" value="LIPOPOLYSACCHARIDE BIOSYNTHESIS PROTEIN PA4999-RELATED"/>
    <property type="match status" value="1"/>
</dbReference>
<evidence type="ECO:0000256" key="2">
    <source>
        <dbReference type="ARBA" id="ARBA00022692"/>
    </source>
</evidence>
<keyword evidence="9" id="KW-0436">Ligase</keyword>
<feature type="transmembrane region" description="Helical" evidence="5">
    <location>
        <begin position="450"/>
        <end position="472"/>
    </location>
</feature>
<keyword evidence="3 5" id="KW-1133">Transmembrane helix</keyword>
<dbReference type="GO" id="GO:0016020">
    <property type="term" value="C:membrane"/>
    <property type="evidence" value="ECO:0007669"/>
    <property type="project" value="UniProtKB-SubCell"/>
</dbReference>
<feature type="transmembrane region" description="Helical" evidence="5">
    <location>
        <begin position="74"/>
        <end position="93"/>
    </location>
</feature>
<comment type="subcellular location">
    <subcellularLocation>
        <location evidence="1">Membrane</location>
        <topology evidence="1">Multi-pass membrane protein</topology>
    </subcellularLocation>
</comment>
<evidence type="ECO:0000256" key="1">
    <source>
        <dbReference type="ARBA" id="ARBA00004141"/>
    </source>
</evidence>
<feature type="domain" description="Protein glycosylation ligase" evidence="8">
    <location>
        <begin position="175"/>
        <end position="198"/>
    </location>
</feature>
<name>A0A562BGH7_9BURK</name>
<dbReference type="InterPro" id="IPR031726">
    <property type="entry name" value="PglL_A"/>
</dbReference>
<feature type="transmembrane region" description="Helical" evidence="5">
    <location>
        <begin position="259"/>
        <end position="280"/>
    </location>
</feature>
<dbReference type="Proteomes" id="UP000318141">
    <property type="component" value="Unassembled WGS sequence"/>
</dbReference>
<evidence type="ECO:0000256" key="5">
    <source>
        <dbReference type="SAM" id="Phobius"/>
    </source>
</evidence>
<evidence type="ECO:0000259" key="6">
    <source>
        <dbReference type="Pfam" id="PF04932"/>
    </source>
</evidence>
<dbReference type="Pfam" id="PF15864">
    <property type="entry name" value="PglL_A"/>
    <property type="match status" value="1"/>
</dbReference>